<sequence length="157" mass="18399">MKKTCRTRGEGLDIVEAAHSKRVSSFLYCRMEIVGKIEPERLKKAVRQSCKFVPEIIYTFDFRYCEFVDKGLTMDGVVMVENGGRKSKKQRSPCQEIWDLSSGPQFRIFIQEKEQGSKIVFAMSHILSDGKGFLQYLYLLIRLYHRKEQRQSNVLYK</sequence>
<dbReference type="EMBL" id="JABACJ020000002">
    <property type="protein sequence ID" value="MBU3874910.1"/>
    <property type="molecule type" value="Genomic_DNA"/>
</dbReference>
<accession>A0ABS6D006</accession>
<evidence type="ECO:0000313" key="2">
    <source>
        <dbReference type="Proteomes" id="UP000723714"/>
    </source>
</evidence>
<comment type="caution">
    <text evidence="1">The sequence shown here is derived from an EMBL/GenBank/DDBJ whole genome shotgun (WGS) entry which is preliminary data.</text>
</comment>
<evidence type="ECO:0008006" key="3">
    <source>
        <dbReference type="Google" id="ProtNLM"/>
    </source>
</evidence>
<dbReference type="Proteomes" id="UP000723714">
    <property type="component" value="Unassembled WGS sequence"/>
</dbReference>
<proteinExistence type="predicted"/>
<keyword evidence="2" id="KW-1185">Reference proteome</keyword>
<name>A0ABS6D006_9FIRM</name>
<evidence type="ECO:0000313" key="1">
    <source>
        <dbReference type="EMBL" id="MBU3874910.1"/>
    </source>
</evidence>
<dbReference type="RefSeq" id="WP_216239549.1">
    <property type="nucleotide sequence ID" value="NZ_JABACJ020000002.1"/>
</dbReference>
<protein>
    <recommendedName>
        <fullName evidence="3">Condensation domain-containing protein</fullName>
    </recommendedName>
</protein>
<gene>
    <name evidence="1" type="ORF">HGO97_003665</name>
</gene>
<reference evidence="1 2" key="1">
    <citation type="submission" date="2021-06" db="EMBL/GenBank/DDBJ databases">
        <title>Faecalicatena sp. nov. isolated from porcine feces.</title>
        <authorList>
            <person name="Oh B.S."/>
            <person name="Lee J.H."/>
        </authorList>
    </citation>
    <scope>NUCLEOTIDE SEQUENCE [LARGE SCALE GENOMIC DNA]</scope>
    <source>
        <strain evidence="1 2">AGMB00832</strain>
    </source>
</reference>
<organism evidence="1 2">
    <name type="scientific">Faecalicatena faecalis</name>
    <dbReference type="NCBI Taxonomy" id="2726362"/>
    <lineage>
        <taxon>Bacteria</taxon>
        <taxon>Bacillati</taxon>
        <taxon>Bacillota</taxon>
        <taxon>Clostridia</taxon>
        <taxon>Lachnospirales</taxon>
        <taxon>Lachnospiraceae</taxon>
        <taxon>Faecalicatena</taxon>
    </lineage>
</organism>